<feature type="compositionally biased region" description="Basic and acidic residues" evidence="1">
    <location>
        <begin position="23"/>
        <end position="36"/>
    </location>
</feature>
<reference evidence="2" key="1">
    <citation type="submission" date="2021-09" db="EMBL/GenBank/DDBJ databases">
        <authorList>
            <consortium name="AG Swart"/>
            <person name="Singh M."/>
            <person name="Singh A."/>
            <person name="Seah K."/>
            <person name="Emmerich C."/>
        </authorList>
    </citation>
    <scope>NUCLEOTIDE SEQUENCE</scope>
    <source>
        <strain evidence="2">ATCC30299</strain>
    </source>
</reference>
<evidence type="ECO:0000313" key="2">
    <source>
        <dbReference type="EMBL" id="CAG9311842.1"/>
    </source>
</evidence>
<dbReference type="AlphaFoldDB" id="A0AAU9IF04"/>
<evidence type="ECO:0000313" key="3">
    <source>
        <dbReference type="Proteomes" id="UP001162131"/>
    </source>
</evidence>
<proteinExistence type="predicted"/>
<comment type="caution">
    <text evidence="2">The sequence shown here is derived from an EMBL/GenBank/DDBJ whole genome shotgun (WGS) entry which is preliminary data.</text>
</comment>
<feature type="compositionally biased region" description="Basic and acidic residues" evidence="1">
    <location>
        <begin position="104"/>
        <end position="117"/>
    </location>
</feature>
<name>A0AAU9IF04_9CILI</name>
<dbReference type="Proteomes" id="UP001162131">
    <property type="component" value="Unassembled WGS sequence"/>
</dbReference>
<feature type="compositionally biased region" description="Basic and acidic residues" evidence="1">
    <location>
        <begin position="126"/>
        <end position="145"/>
    </location>
</feature>
<feature type="region of interest" description="Disordered" evidence="1">
    <location>
        <begin position="23"/>
        <end position="148"/>
    </location>
</feature>
<protein>
    <submittedName>
        <fullName evidence="2">Uncharacterized protein</fullName>
    </submittedName>
</protein>
<dbReference type="EMBL" id="CAJZBQ010000005">
    <property type="protein sequence ID" value="CAG9311842.1"/>
    <property type="molecule type" value="Genomic_DNA"/>
</dbReference>
<gene>
    <name evidence="2" type="ORF">BSTOLATCC_MIC5102</name>
</gene>
<feature type="compositionally biased region" description="Basic residues" evidence="1">
    <location>
        <begin position="90"/>
        <end position="103"/>
    </location>
</feature>
<keyword evidence="3" id="KW-1185">Reference proteome</keyword>
<evidence type="ECO:0000256" key="1">
    <source>
        <dbReference type="SAM" id="MobiDB-lite"/>
    </source>
</evidence>
<organism evidence="2 3">
    <name type="scientific">Blepharisma stoltei</name>
    <dbReference type="NCBI Taxonomy" id="1481888"/>
    <lineage>
        <taxon>Eukaryota</taxon>
        <taxon>Sar</taxon>
        <taxon>Alveolata</taxon>
        <taxon>Ciliophora</taxon>
        <taxon>Postciliodesmatophora</taxon>
        <taxon>Heterotrichea</taxon>
        <taxon>Heterotrichida</taxon>
        <taxon>Blepharismidae</taxon>
        <taxon>Blepharisma</taxon>
    </lineage>
</organism>
<sequence length="194" mass="22523">MNILHNWCLRCFSSDSKEAKETIQLSRRESQPKVEAENNVIEKQIEIDSPQLDKTCDPIADDSKSSELKSPLSPQEIELPNGQTIEIKIKQAKKKKKKKKNIKKNPEGDRKESEVSLKIKNRKRTSFAERTEPPRRPEPTEDLPQRRVNRFKTVISPFKDQSSDVLKIRSFIKSFGTAKQEPQQQQMPTFLEHL</sequence>
<accession>A0AAU9IF04</accession>